<gene>
    <name evidence="1" type="ORF">Hypma_004455</name>
</gene>
<organism evidence="1 2">
    <name type="scientific">Hypsizygus marmoreus</name>
    <name type="common">White beech mushroom</name>
    <name type="synonym">Agaricus marmoreus</name>
    <dbReference type="NCBI Taxonomy" id="39966"/>
    <lineage>
        <taxon>Eukaryota</taxon>
        <taxon>Fungi</taxon>
        <taxon>Dikarya</taxon>
        <taxon>Basidiomycota</taxon>
        <taxon>Agaricomycotina</taxon>
        <taxon>Agaricomycetes</taxon>
        <taxon>Agaricomycetidae</taxon>
        <taxon>Agaricales</taxon>
        <taxon>Tricholomatineae</taxon>
        <taxon>Lyophyllaceae</taxon>
        <taxon>Hypsizygus</taxon>
    </lineage>
</organism>
<comment type="caution">
    <text evidence="1">The sequence shown here is derived from an EMBL/GenBank/DDBJ whole genome shotgun (WGS) entry which is preliminary data.</text>
</comment>
<reference evidence="1" key="1">
    <citation type="submission" date="2018-04" db="EMBL/GenBank/DDBJ databases">
        <title>Whole genome sequencing of Hypsizygus marmoreus.</title>
        <authorList>
            <person name="Choi I.-G."/>
            <person name="Min B."/>
            <person name="Kim J.-G."/>
            <person name="Kim S."/>
            <person name="Oh Y.-L."/>
            <person name="Kong W.-S."/>
            <person name="Park H."/>
            <person name="Jeong J."/>
            <person name="Song E.-S."/>
        </authorList>
    </citation>
    <scope>NUCLEOTIDE SEQUENCE [LARGE SCALE GENOMIC DNA]</scope>
    <source>
        <strain evidence="1">51987-8</strain>
    </source>
</reference>
<name>A0A369K8H4_HYPMA</name>
<proteinExistence type="predicted"/>
<evidence type="ECO:0000313" key="2">
    <source>
        <dbReference type="Proteomes" id="UP000076154"/>
    </source>
</evidence>
<dbReference type="AlphaFoldDB" id="A0A369K8H4"/>
<dbReference type="EMBL" id="LUEZ02000017">
    <property type="protein sequence ID" value="RDB27206.1"/>
    <property type="molecule type" value="Genomic_DNA"/>
</dbReference>
<keyword evidence="2" id="KW-1185">Reference proteome</keyword>
<accession>A0A369K8H4</accession>
<sequence>MRARAHGDRKSVLFVHTEVTQTEAARPSATASDHFQHWATSLPLTNTFGRRYVHFIFLAKNTLPPFDAHIRDLVADRTGTAYTMPTHCWDREALSIVLRSRPNASGWFFLGRSMLVLGHLLGIPIHRLPVTSHDLICHIRRHSPQHVWHFRNLQHHTSSQRCACASALPPMPRHSPRLPLEVFIVMPSVNHTPRAAHQTLQASTGPIHMPGIHDPPSR</sequence>
<evidence type="ECO:0000313" key="1">
    <source>
        <dbReference type="EMBL" id="RDB27206.1"/>
    </source>
</evidence>
<dbReference type="InParanoid" id="A0A369K8H4"/>
<dbReference type="Proteomes" id="UP000076154">
    <property type="component" value="Unassembled WGS sequence"/>
</dbReference>
<protein>
    <submittedName>
        <fullName evidence="1">Uncharacterized protein</fullName>
    </submittedName>
</protein>